<dbReference type="GeneID" id="36585500"/>
<dbReference type="InterPro" id="IPR010730">
    <property type="entry name" value="HET"/>
</dbReference>
<dbReference type="InterPro" id="IPR052895">
    <property type="entry name" value="HetReg/Transcr_Mod"/>
</dbReference>
<dbReference type="EMBL" id="KZ613912">
    <property type="protein sequence ID" value="PMD51545.1"/>
    <property type="molecule type" value="Genomic_DNA"/>
</dbReference>
<dbReference type="PANTHER" id="PTHR24148">
    <property type="entry name" value="ANKYRIN REPEAT DOMAIN-CONTAINING PROTEIN 39 HOMOLOG-RELATED"/>
    <property type="match status" value="1"/>
</dbReference>
<organism evidence="2 3">
    <name type="scientific">Hyaloscypha bicolor E</name>
    <dbReference type="NCBI Taxonomy" id="1095630"/>
    <lineage>
        <taxon>Eukaryota</taxon>
        <taxon>Fungi</taxon>
        <taxon>Dikarya</taxon>
        <taxon>Ascomycota</taxon>
        <taxon>Pezizomycotina</taxon>
        <taxon>Leotiomycetes</taxon>
        <taxon>Helotiales</taxon>
        <taxon>Hyaloscyphaceae</taxon>
        <taxon>Hyaloscypha</taxon>
        <taxon>Hyaloscypha bicolor</taxon>
    </lineage>
</organism>
<dbReference type="Proteomes" id="UP000235371">
    <property type="component" value="Unassembled WGS sequence"/>
</dbReference>
<dbReference type="RefSeq" id="XP_024728449.1">
    <property type="nucleotide sequence ID" value="XM_024877423.1"/>
</dbReference>
<evidence type="ECO:0000259" key="1">
    <source>
        <dbReference type="Pfam" id="PF06985"/>
    </source>
</evidence>
<evidence type="ECO:0000313" key="3">
    <source>
        <dbReference type="Proteomes" id="UP000235371"/>
    </source>
</evidence>
<dbReference type="Pfam" id="PF06985">
    <property type="entry name" value="HET"/>
    <property type="match status" value="1"/>
</dbReference>
<dbReference type="InParanoid" id="A0A2J6SLA7"/>
<dbReference type="STRING" id="1095630.A0A2J6SLA7"/>
<proteinExistence type="predicted"/>
<reference evidence="2 3" key="1">
    <citation type="submission" date="2016-04" db="EMBL/GenBank/DDBJ databases">
        <title>A degradative enzymes factory behind the ericoid mycorrhizal symbiosis.</title>
        <authorList>
            <consortium name="DOE Joint Genome Institute"/>
            <person name="Martino E."/>
            <person name="Morin E."/>
            <person name="Grelet G."/>
            <person name="Kuo A."/>
            <person name="Kohler A."/>
            <person name="Daghino S."/>
            <person name="Barry K."/>
            <person name="Choi C."/>
            <person name="Cichocki N."/>
            <person name="Clum A."/>
            <person name="Copeland A."/>
            <person name="Hainaut M."/>
            <person name="Haridas S."/>
            <person name="Labutti K."/>
            <person name="Lindquist E."/>
            <person name="Lipzen A."/>
            <person name="Khouja H.-R."/>
            <person name="Murat C."/>
            <person name="Ohm R."/>
            <person name="Olson A."/>
            <person name="Spatafora J."/>
            <person name="Veneault-Fourrey C."/>
            <person name="Henrissat B."/>
            <person name="Grigoriev I."/>
            <person name="Martin F."/>
            <person name="Perotto S."/>
        </authorList>
    </citation>
    <scope>NUCLEOTIDE SEQUENCE [LARGE SCALE GENOMIC DNA]</scope>
    <source>
        <strain evidence="2 3">E</strain>
    </source>
</reference>
<accession>A0A2J6SLA7</accession>
<feature type="domain" description="Heterokaryon incompatibility" evidence="1">
    <location>
        <begin position="44"/>
        <end position="225"/>
    </location>
</feature>
<name>A0A2J6SLA7_9HELO</name>
<dbReference type="OrthoDB" id="2157530at2759"/>
<gene>
    <name evidence="2" type="ORF">K444DRAFT_574129</name>
</gene>
<keyword evidence="3" id="KW-1185">Reference proteome</keyword>
<evidence type="ECO:0000313" key="2">
    <source>
        <dbReference type="EMBL" id="PMD51545.1"/>
    </source>
</evidence>
<dbReference type="AlphaFoldDB" id="A0A2J6SLA7"/>
<dbReference type="Pfam" id="PF26639">
    <property type="entry name" value="Het-6_barrel"/>
    <property type="match status" value="1"/>
</dbReference>
<sequence>MSGQIYIPLPTANSIRLLRLAPGSNDDPITCELEIFSLNEAPTYEALSYVWGNPQPAASILNRGLAQTVTPNLEKALRRLRLPDLERVVWADAICINQEDIHERECQVLLMQAIYNQASKVLVWLGDDEFGQAEKALRVIDLASGWCMTETNANSLSEIDFDLVSEPTLIQRAGYGSLHATSFLSGFLGTPMWEFDIMRVEVEKWASLRWLLERPWFSRTWIIQEVAFADSIIMIGQHELEWDQLAIATAWLDRKAYPPNRTGQDTQNMRRIRAIYACSPRRNMGVRLELAEALELLRGFDTSEIRDRVYAAVCLSNQEKLNHSLLKPSYSRPIPEIFTNATEYVIRNPGSRHAQLDILSSVTGERNVLDGFPSWVPRWDEKPRTSELWVTNIGSRWNACASKTSENVSVSDRKGLVVEGIRLGTIQFVDDRLSGLSSTEENLVQQLFEERVANLRSYGPFENLAEAFAQTITAGSSRNFDAGGGKGESFHWQDLVSYFAWPRSKEERDRMSESHAERMRIMQETSNFEMSIKTNHSFFVLNNGLMGMGHCSIKEGDEVWILFGGRLPYVLRSFRDHYQFRRQCYLAGCMDGSPVTAWESGLYPEDLDKKEIEIC</sequence>
<protein>
    <submittedName>
        <fullName evidence="2">HET-domain-containing protein</fullName>
    </submittedName>
</protein>
<dbReference type="PANTHER" id="PTHR24148:SF64">
    <property type="entry name" value="HETEROKARYON INCOMPATIBILITY DOMAIN-CONTAINING PROTEIN"/>
    <property type="match status" value="1"/>
</dbReference>